<evidence type="ECO:0000256" key="1">
    <source>
        <dbReference type="ARBA" id="ARBA00022908"/>
    </source>
</evidence>
<dbReference type="InterPro" id="IPR002104">
    <property type="entry name" value="Integrase_catalytic"/>
</dbReference>
<dbReference type="InterPro" id="IPR013762">
    <property type="entry name" value="Integrase-like_cat_sf"/>
</dbReference>
<dbReference type="InterPro" id="IPR050090">
    <property type="entry name" value="Tyrosine_recombinase_XerCD"/>
</dbReference>
<dbReference type="PROSITE" id="PS51898">
    <property type="entry name" value="TYR_RECOMBINASE"/>
    <property type="match status" value="1"/>
</dbReference>
<comment type="caution">
    <text evidence="5">The sequence shown here is derived from an EMBL/GenBank/DDBJ whole genome shotgun (WGS) entry which is preliminary data.</text>
</comment>
<name>A0A0F9J3K3_9ZZZZ</name>
<keyword evidence="3" id="KW-0233">DNA recombination</keyword>
<dbReference type="Pfam" id="PF02899">
    <property type="entry name" value="Phage_int_SAM_1"/>
    <property type="match status" value="1"/>
</dbReference>
<dbReference type="SUPFAM" id="SSF56349">
    <property type="entry name" value="DNA breaking-rejoining enzymes"/>
    <property type="match status" value="1"/>
</dbReference>
<dbReference type="GO" id="GO:0015074">
    <property type="term" value="P:DNA integration"/>
    <property type="evidence" value="ECO:0007669"/>
    <property type="project" value="UniProtKB-KW"/>
</dbReference>
<gene>
    <name evidence="5" type="ORF">LCGC14_1579010</name>
</gene>
<evidence type="ECO:0000256" key="3">
    <source>
        <dbReference type="ARBA" id="ARBA00023172"/>
    </source>
</evidence>
<dbReference type="InterPro" id="IPR011010">
    <property type="entry name" value="DNA_brk_join_enz"/>
</dbReference>
<dbReference type="GO" id="GO:0003677">
    <property type="term" value="F:DNA binding"/>
    <property type="evidence" value="ECO:0007669"/>
    <property type="project" value="UniProtKB-KW"/>
</dbReference>
<keyword evidence="2" id="KW-0238">DNA-binding</keyword>
<dbReference type="Pfam" id="PF00589">
    <property type="entry name" value="Phage_integrase"/>
    <property type="match status" value="1"/>
</dbReference>
<dbReference type="Gene3D" id="1.10.443.10">
    <property type="entry name" value="Intergrase catalytic core"/>
    <property type="match status" value="1"/>
</dbReference>
<dbReference type="InterPro" id="IPR004107">
    <property type="entry name" value="Integrase_SAM-like_N"/>
</dbReference>
<accession>A0A0F9J3K3</accession>
<feature type="domain" description="Tyr recombinase" evidence="4">
    <location>
        <begin position="123"/>
        <end position="315"/>
    </location>
</feature>
<dbReference type="AlphaFoldDB" id="A0A0F9J3K3"/>
<dbReference type="GO" id="GO:0006310">
    <property type="term" value="P:DNA recombination"/>
    <property type="evidence" value="ECO:0007669"/>
    <property type="project" value="UniProtKB-KW"/>
</dbReference>
<evidence type="ECO:0000313" key="5">
    <source>
        <dbReference type="EMBL" id="KKM27009.1"/>
    </source>
</evidence>
<proteinExistence type="predicted"/>
<dbReference type="Gene3D" id="1.10.150.130">
    <property type="match status" value="1"/>
</dbReference>
<organism evidence="5">
    <name type="scientific">marine sediment metagenome</name>
    <dbReference type="NCBI Taxonomy" id="412755"/>
    <lineage>
        <taxon>unclassified sequences</taxon>
        <taxon>metagenomes</taxon>
        <taxon>ecological metagenomes</taxon>
    </lineage>
</organism>
<protein>
    <recommendedName>
        <fullName evidence="4">Tyr recombinase domain-containing protein</fullName>
    </recommendedName>
</protein>
<dbReference type="EMBL" id="LAZR01012404">
    <property type="protein sequence ID" value="KKM27009.1"/>
    <property type="molecule type" value="Genomic_DNA"/>
</dbReference>
<dbReference type="InterPro" id="IPR010998">
    <property type="entry name" value="Integrase_recombinase_N"/>
</dbReference>
<keyword evidence="1" id="KW-0229">DNA integration</keyword>
<reference evidence="5" key="1">
    <citation type="journal article" date="2015" name="Nature">
        <title>Complex archaea that bridge the gap between prokaryotes and eukaryotes.</title>
        <authorList>
            <person name="Spang A."/>
            <person name="Saw J.H."/>
            <person name="Jorgensen S.L."/>
            <person name="Zaremba-Niedzwiedzka K."/>
            <person name="Martijn J."/>
            <person name="Lind A.E."/>
            <person name="van Eijk R."/>
            <person name="Schleper C."/>
            <person name="Guy L."/>
            <person name="Ettema T.J."/>
        </authorList>
    </citation>
    <scope>NUCLEOTIDE SEQUENCE</scope>
</reference>
<dbReference type="PANTHER" id="PTHR30349:SF41">
    <property type="entry name" value="INTEGRASE_RECOMBINASE PROTEIN MJ0367-RELATED"/>
    <property type="match status" value="1"/>
</dbReference>
<sequence>MKKRDYSYWQLVRMFLTIYLPKHRCFSKNTIGSYSDALDLFSRFQLQAKGVRLIDISFDMVTHDCVHAFLDWLRVERKCCTSTCNLRLAALKSFLHFAAVENPALMAVYLDIKQIPARKGPRKKLNYLTKLALKAVMEQPDPKKLKGMRNRFIMIMLYDTGARIQEFLDIKLKDLNLEIETPCVYLHGKGNKFRCIPLMNKTIAHLNEYMKHFHPAATRDVKQYLFHTTIKGNTDRMSEDTVAWMLKKYGEAARLECPEVPQRIHPHQIRHSRAQHLYQDGMPLSYIAEFLGHASTDTTNVYASADTSMMRDAIEKASNSENTEKPIWRENEAMISKLCGL</sequence>
<evidence type="ECO:0000256" key="2">
    <source>
        <dbReference type="ARBA" id="ARBA00023125"/>
    </source>
</evidence>
<dbReference type="PANTHER" id="PTHR30349">
    <property type="entry name" value="PHAGE INTEGRASE-RELATED"/>
    <property type="match status" value="1"/>
</dbReference>
<evidence type="ECO:0000259" key="4">
    <source>
        <dbReference type="PROSITE" id="PS51898"/>
    </source>
</evidence>